<proteinExistence type="predicted"/>
<keyword evidence="2" id="KW-0472">Membrane</keyword>
<feature type="transmembrane region" description="Helical" evidence="2">
    <location>
        <begin position="129"/>
        <end position="150"/>
    </location>
</feature>
<accession>A0ABR0KLZ8</accession>
<evidence type="ECO:0000313" key="4">
    <source>
        <dbReference type="Proteomes" id="UP001345013"/>
    </source>
</evidence>
<reference evidence="3 4" key="1">
    <citation type="submission" date="2023-08" db="EMBL/GenBank/DDBJ databases">
        <title>Black Yeasts Isolated from many extreme environments.</title>
        <authorList>
            <person name="Coleine C."/>
            <person name="Stajich J.E."/>
            <person name="Selbmann L."/>
        </authorList>
    </citation>
    <scope>NUCLEOTIDE SEQUENCE [LARGE SCALE GENOMIC DNA]</scope>
    <source>
        <strain evidence="3 4">CCFEE 5885</strain>
    </source>
</reference>
<feature type="compositionally biased region" description="Basic residues" evidence="1">
    <location>
        <begin position="207"/>
        <end position="221"/>
    </location>
</feature>
<evidence type="ECO:0000256" key="1">
    <source>
        <dbReference type="SAM" id="MobiDB-lite"/>
    </source>
</evidence>
<feature type="transmembrane region" description="Helical" evidence="2">
    <location>
        <begin position="96"/>
        <end position="123"/>
    </location>
</feature>
<protein>
    <submittedName>
        <fullName evidence="3">Uncharacterized protein</fullName>
    </submittedName>
</protein>
<comment type="caution">
    <text evidence="3">The sequence shown here is derived from an EMBL/GenBank/DDBJ whole genome shotgun (WGS) entry which is preliminary data.</text>
</comment>
<evidence type="ECO:0000256" key="2">
    <source>
        <dbReference type="SAM" id="Phobius"/>
    </source>
</evidence>
<dbReference type="Proteomes" id="UP001345013">
    <property type="component" value="Unassembled WGS sequence"/>
</dbReference>
<keyword evidence="4" id="KW-1185">Reference proteome</keyword>
<sequence length="235" mass="24625">MADNVTSKAEGATGNATGGWLSSATGWIQGGIGKVVGMGKGLLDKVLPPETRANIMSKLSQFMTQSPHLASFLLSQVALSGFPLLLFVIMTITVAILALVVGLLVGLIGAVLFILGAIGFGLAFLLPTLFFTTATGVAIWLFGMGAYYIIKWFNDKEVPGIHKPMGEELKNSTGLSADSLMGGGGDAGKAGEDGASADDETTEKPKERKKKTHKEHRSHDKHKSEEADGQGALPL</sequence>
<feature type="region of interest" description="Disordered" evidence="1">
    <location>
        <begin position="178"/>
        <end position="235"/>
    </location>
</feature>
<evidence type="ECO:0000313" key="3">
    <source>
        <dbReference type="EMBL" id="KAK5100140.1"/>
    </source>
</evidence>
<gene>
    <name evidence="3" type="ORF">LTR24_001205</name>
</gene>
<keyword evidence="2" id="KW-0812">Transmembrane</keyword>
<organism evidence="3 4">
    <name type="scientific">Lithohypha guttulata</name>
    <dbReference type="NCBI Taxonomy" id="1690604"/>
    <lineage>
        <taxon>Eukaryota</taxon>
        <taxon>Fungi</taxon>
        <taxon>Dikarya</taxon>
        <taxon>Ascomycota</taxon>
        <taxon>Pezizomycotina</taxon>
        <taxon>Eurotiomycetes</taxon>
        <taxon>Chaetothyriomycetidae</taxon>
        <taxon>Chaetothyriales</taxon>
        <taxon>Trichomeriaceae</taxon>
        <taxon>Lithohypha</taxon>
    </lineage>
</organism>
<dbReference type="Pfam" id="PF16015">
    <property type="entry name" value="Promethin"/>
    <property type="match status" value="1"/>
</dbReference>
<feature type="transmembrane region" description="Helical" evidence="2">
    <location>
        <begin position="69"/>
        <end position="89"/>
    </location>
</feature>
<keyword evidence="2" id="KW-1133">Transmembrane helix</keyword>
<name>A0ABR0KLZ8_9EURO</name>
<dbReference type="EMBL" id="JAVRRG010000008">
    <property type="protein sequence ID" value="KAK5100140.1"/>
    <property type="molecule type" value="Genomic_DNA"/>
</dbReference>